<evidence type="ECO:0000256" key="6">
    <source>
        <dbReference type="ARBA" id="ARBA00022827"/>
    </source>
</evidence>
<keyword evidence="13" id="KW-1185">Reference proteome</keyword>
<evidence type="ECO:0000256" key="9">
    <source>
        <dbReference type="ARBA" id="ARBA00048540"/>
    </source>
</evidence>
<reference evidence="13" key="1">
    <citation type="submission" date="2021-04" db="EMBL/GenBank/DDBJ databases">
        <title>A novel Synergistetes isolate from a pyrite-forming mixed culture.</title>
        <authorList>
            <person name="Bunk B."/>
            <person name="Sproer C."/>
            <person name="Spring S."/>
            <person name="Pester M."/>
        </authorList>
    </citation>
    <scope>NUCLEOTIDE SEQUENCE [LARGE SCALE GENOMIC DNA]</scope>
    <source>
        <strain evidence="13">J.5.4.2-T.3.5.2</strain>
    </source>
</reference>
<evidence type="ECO:0000256" key="5">
    <source>
        <dbReference type="ARBA" id="ARBA00022723"/>
    </source>
</evidence>
<feature type="binding site" evidence="11">
    <location>
        <position position="283"/>
    </location>
    <ligand>
        <name>Mg(2+)</name>
        <dbReference type="ChEBI" id="CHEBI:18420"/>
    </ligand>
</feature>
<dbReference type="KEGG" id="aram:KAR29_13255"/>
<gene>
    <name evidence="12" type="ORF">KAR29_13255</name>
</gene>
<feature type="binding site" evidence="11">
    <location>
        <position position="169"/>
    </location>
    <ligand>
        <name>Mg(2+)</name>
        <dbReference type="ChEBI" id="CHEBI:18420"/>
    </ligand>
</feature>
<dbReference type="Proteomes" id="UP000671879">
    <property type="component" value="Chromosome"/>
</dbReference>
<evidence type="ECO:0000313" key="12">
    <source>
        <dbReference type="EMBL" id="QTX32250.1"/>
    </source>
</evidence>
<dbReference type="EMBL" id="CP072943">
    <property type="protein sequence ID" value="QTX32250.1"/>
    <property type="molecule type" value="Genomic_DNA"/>
</dbReference>
<keyword evidence="3 10" id="KW-0285">Flavoprotein</keyword>
<comment type="similarity">
    <text evidence="10">Belongs to the ApbE family.</text>
</comment>
<evidence type="ECO:0000256" key="10">
    <source>
        <dbReference type="PIRNR" id="PIRNR006268"/>
    </source>
</evidence>
<dbReference type="AlphaFoldDB" id="A0A9Q7A7J4"/>
<protein>
    <recommendedName>
        <fullName evidence="2 10">FAD:protein FMN transferase</fullName>
        <ecNumber evidence="1 10">2.7.1.180</ecNumber>
    </recommendedName>
    <alternativeName>
        <fullName evidence="8 10">Flavin transferase</fullName>
    </alternativeName>
</protein>
<keyword evidence="5 10" id="KW-0479">Metal-binding</keyword>
<dbReference type="Gene3D" id="3.10.520.10">
    <property type="entry name" value="ApbE-like domains"/>
    <property type="match status" value="1"/>
</dbReference>
<name>A0A9Q7A7J4_9BACT</name>
<comment type="cofactor">
    <cofactor evidence="11">
        <name>Mg(2+)</name>
        <dbReference type="ChEBI" id="CHEBI:18420"/>
    </cofactor>
    <cofactor evidence="11">
        <name>Mn(2+)</name>
        <dbReference type="ChEBI" id="CHEBI:29035"/>
    </cofactor>
    <text evidence="11">Magnesium. Can also use manganese.</text>
</comment>
<dbReference type="Pfam" id="PF02424">
    <property type="entry name" value="ApbE"/>
    <property type="match status" value="1"/>
</dbReference>
<dbReference type="PANTHER" id="PTHR30040">
    <property type="entry name" value="THIAMINE BIOSYNTHESIS LIPOPROTEIN APBE"/>
    <property type="match status" value="1"/>
</dbReference>
<dbReference type="InterPro" id="IPR024932">
    <property type="entry name" value="ApbE"/>
</dbReference>
<dbReference type="SUPFAM" id="SSF143631">
    <property type="entry name" value="ApbE-like"/>
    <property type="match status" value="1"/>
</dbReference>
<dbReference type="PIRSF" id="PIRSF006268">
    <property type="entry name" value="ApbE"/>
    <property type="match status" value="1"/>
</dbReference>
<comment type="catalytic activity">
    <reaction evidence="9 10">
        <text>L-threonyl-[protein] + FAD = FMN-L-threonyl-[protein] + AMP + H(+)</text>
        <dbReference type="Rhea" id="RHEA:36847"/>
        <dbReference type="Rhea" id="RHEA-COMP:11060"/>
        <dbReference type="Rhea" id="RHEA-COMP:11061"/>
        <dbReference type="ChEBI" id="CHEBI:15378"/>
        <dbReference type="ChEBI" id="CHEBI:30013"/>
        <dbReference type="ChEBI" id="CHEBI:57692"/>
        <dbReference type="ChEBI" id="CHEBI:74257"/>
        <dbReference type="ChEBI" id="CHEBI:456215"/>
        <dbReference type="EC" id="2.7.1.180"/>
    </reaction>
</comment>
<keyword evidence="4 10" id="KW-0808">Transferase</keyword>
<evidence type="ECO:0000256" key="3">
    <source>
        <dbReference type="ARBA" id="ARBA00022630"/>
    </source>
</evidence>
<dbReference type="EC" id="2.7.1.180" evidence="1 10"/>
<proteinExistence type="inferred from homology"/>
<dbReference type="RefSeq" id="WP_274373472.1">
    <property type="nucleotide sequence ID" value="NZ_CP072943.1"/>
</dbReference>
<keyword evidence="6 10" id="KW-0274">FAD</keyword>
<evidence type="ECO:0000256" key="1">
    <source>
        <dbReference type="ARBA" id="ARBA00011955"/>
    </source>
</evidence>
<evidence type="ECO:0000256" key="4">
    <source>
        <dbReference type="ARBA" id="ARBA00022679"/>
    </source>
</evidence>
<evidence type="ECO:0000256" key="11">
    <source>
        <dbReference type="PIRSR" id="PIRSR006268-2"/>
    </source>
</evidence>
<dbReference type="PANTHER" id="PTHR30040:SF2">
    <property type="entry name" value="FAD:PROTEIN FMN TRANSFERASE"/>
    <property type="match status" value="1"/>
</dbReference>
<dbReference type="GO" id="GO:0046872">
    <property type="term" value="F:metal ion binding"/>
    <property type="evidence" value="ECO:0007669"/>
    <property type="project" value="UniProtKB-UniRule"/>
</dbReference>
<evidence type="ECO:0000256" key="7">
    <source>
        <dbReference type="ARBA" id="ARBA00022842"/>
    </source>
</evidence>
<organism evidence="12 13">
    <name type="scientific">Aminithiophilus ramosus</name>
    <dbReference type="NCBI Taxonomy" id="3029084"/>
    <lineage>
        <taxon>Bacteria</taxon>
        <taxon>Thermotogati</taxon>
        <taxon>Synergistota</taxon>
        <taxon>Synergistia</taxon>
        <taxon>Synergistales</taxon>
        <taxon>Aminithiophilaceae</taxon>
        <taxon>Aminithiophilus</taxon>
    </lineage>
</organism>
<dbReference type="GO" id="GO:0016740">
    <property type="term" value="F:transferase activity"/>
    <property type="evidence" value="ECO:0007669"/>
    <property type="project" value="UniProtKB-UniRule"/>
</dbReference>
<accession>A0A9Q7A7J4</accession>
<keyword evidence="7 10" id="KW-0460">Magnesium</keyword>
<sequence length="341" mass="37292">MTRRSLLLLPVVLAAAIAGILLFRAPDAEELRERRVFLMGTTVTVRGSLSEPLLDETIALLGALERRLSAHLDDSEIGRVNADPSSEHPLSPETAQVLARALYWARRSDGAFDPTVRPLTLLWNGDGTRHRPPSPEAVAEARRHVGWDRVRLDGDILRLEPSMGLDLGGIAKGYGADEAVRFLRDRGVTRAIVDLGGNVVVIGDRPGGGPWRIGIQDPQKERGERLGVLEGRDLSVVTSGNYERFFDWEGKRWGHIVDPATGWPSESDLLSVTVVCEASLDGDALATALFVLGRERALSLKGELEKEGYAFILVGDGLVTISPSLESSFRLESTEYDLETR</sequence>
<evidence type="ECO:0000256" key="8">
    <source>
        <dbReference type="ARBA" id="ARBA00031306"/>
    </source>
</evidence>
<feature type="binding site" evidence="11">
    <location>
        <position position="287"/>
    </location>
    <ligand>
        <name>Mg(2+)</name>
        <dbReference type="ChEBI" id="CHEBI:18420"/>
    </ligand>
</feature>
<evidence type="ECO:0000256" key="2">
    <source>
        <dbReference type="ARBA" id="ARBA00016337"/>
    </source>
</evidence>
<dbReference type="InterPro" id="IPR003374">
    <property type="entry name" value="ApbE-like_sf"/>
</dbReference>
<evidence type="ECO:0000313" key="13">
    <source>
        <dbReference type="Proteomes" id="UP000671879"/>
    </source>
</evidence>